<accession>A0A8P4KF03</accession>
<dbReference type="SUPFAM" id="SSF52833">
    <property type="entry name" value="Thioredoxin-like"/>
    <property type="match status" value="1"/>
</dbReference>
<evidence type="ECO:0000256" key="3">
    <source>
        <dbReference type="ARBA" id="ARBA00023002"/>
    </source>
</evidence>
<protein>
    <recommendedName>
        <fullName evidence="6">Glutathione peroxidase</fullName>
    </recommendedName>
</protein>
<dbReference type="InterPro" id="IPR036249">
    <property type="entry name" value="Thioredoxin-like_sf"/>
</dbReference>
<dbReference type="GO" id="GO:0004601">
    <property type="term" value="F:peroxidase activity"/>
    <property type="evidence" value="ECO:0007669"/>
    <property type="project" value="UniProtKB-KW"/>
</dbReference>
<keyword evidence="3" id="KW-0560">Oxidoreductase</keyword>
<name>A0A8P4KF03_DICLA</name>
<dbReference type="PROSITE" id="PS51355">
    <property type="entry name" value="GLUTATHIONE_PEROXID_3"/>
    <property type="match status" value="1"/>
</dbReference>
<evidence type="ECO:0000313" key="4">
    <source>
        <dbReference type="Ensembl" id="ENSDLAP00005068970.1"/>
    </source>
</evidence>
<reference evidence="4" key="2">
    <citation type="submission" date="2025-09" db="UniProtKB">
        <authorList>
            <consortium name="Ensembl"/>
        </authorList>
    </citation>
    <scope>IDENTIFICATION</scope>
</reference>
<reference evidence="4" key="1">
    <citation type="submission" date="2025-08" db="UniProtKB">
        <authorList>
            <consortium name="Ensembl"/>
        </authorList>
    </citation>
    <scope>IDENTIFICATION</scope>
</reference>
<dbReference type="GeneTree" id="ENSGT00940000177206"/>
<proteinExistence type="inferred from homology"/>
<evidence type="ECO:0008006" key="6">
    <source>
        <dbReference type="Google" id="ProtNLM"/>
    </source>
</evidence>
<organism evidence="4 5">
    <name type="scientific">Dicentrarchus labrax</name>
    <name type="common">European seabass</name>
    <name type="synonym">Morone labrax</name>
    <dbReference type="NCBI Taxonomy" id="13489"/>
    <lineage>
        <taxon>Eukaryota</taxon>
        <taxon>Metazoa</taxon>
        <taxon>Chordata</taxon>
        <taxon>Craniata</taxon>
        <taxon>Vertebrata</taxon>
        <taxon>Euteleostomi</taxon>
        <taxon>Actinopterygii</taxon>
        <taxon>Neopterygii</taxon>
        <taxon>Teleostei</taxon>
        <taxon>Neoteleostei</taxon>
        <taxon>Acanthomorphata</taxon>
        <taxon>Eupercaria</taxon>
        <taxon>Moronidae</taxon>
        <taxon>Dicentrarchus</taxon>
    </lineage>
</organism>
<evidence type="ECO:0000313" key="5">
    <source>
        <dbReference type="Proteomes" id="UP000694389"/>
    </source>
</evidence>
<keyword evidence="5" id="KW-1185">Reference proteome</keyword>
<keyword evidence="2" id="KW-0575">Peroxidase</keyword>
<dbReference type="Gene3D" id="3.40.30.10">
    <property type="entry name" value="Glutaredoxin"/>
    <property type="match status" value="1"/>
</dbReference>
<dbReference type="AlphaFoldDB" id="A0A8P4KF03"/>
<evidence type="ECO:0000256" key="1">
    <source>
        <dbReference type="ARBA" id="ARBA00006926"/>
    </source>
</evidence>
<comment type="similarity">
    <text evidence="1">Belongs to the glutathione peroxidase family.</text>
</comment>
<dbReference type="Proteomes" id="UP000694389">
    <property type="component" value="Unassembled WGS sequence"/>
</dbReference>
<evidence type="ECO:0000256" key="2">
    <source>
        <dbReference type="ARBA" id="ARBA00022559"/>
    </source>
</evidence>
<sequence>SNTHTLKLFLLPCSYRTSMANKSIYDFCAETLDGQQVPLSNFRGKVLLIINVATF</sequence>
<dbReference type="GO" id="GO:0006979">
    <property type="term" value="P:response to oxidative stress"/>
    <property type="evidence" value="ECO:0007669"/>
    <property type="project" value="InterPro"/>
</dbReference>
<dbReference type="Ensembl" id="ENSDLAT00005085345.1">
    <property type="protein sequence ID" value="ENSDLAP00005068970.1"/>
    <property type="gene ID" value="ENSDLAG00005033543.1"/>
</dbReference>
<dbReference type="InterPro" id="IPR000889">
    <property type="entry name" value="Glutathione_peroxidase"/>
</dbReference>